<protein>
    <submittedName>
        <fullName evidence="2">Uncharacterized protein</fullName>
    </submittedName>
</protein>
<accession>A0A0F9E139</accession>
<name>A0A0F9E139_9ZZZZ</name>
<feature type="compositionally biased region" description="Polar residues" evidence="1">
    <location>
        <begin position="1"/>
        <end position="32"/>
    </location>
</feature>
<evidence type="ECO:0000313" key="2">
    <source>
        <dbReference type="EMBL" id="KKL59786.1"/>
    </source>
</evidence>
<dbReference type="AlphaFoldDB" id="A0A0F9E139"/>
<gene>
    <name evidence="2" type="ORF">LCGC14_2211860</name>
</gene>
<reference evidence="2" key="1">
    <citation type="journal article" date="2015" name="Nature">
        <title>Complex archaea that bridge the gap between prokaryotes and eukaryotes.</title>
        <authorList>
            <person name="Spang A."/>
            <person name="Saw J.H."/>
            <person name="Jorgensen S.L."/>
            <person name="Zaremba-Niedzwiedzka K."/>
            <person name="Martijn J."/>
            <person name="Lind A.E."/>
            <person name="van Eijk R."/>
            <person name="Schleper C."/>
            <person name="Guy L."/>
            <person name="Ettema T.J."/>
        </authorList>
    </citation>
    <scope>NUCLEOTIDE SEQUENCE</scope>
</reference>
<evidence type="ECO:0000256" key="1">
    <source>
        <dbReference type="SAM" id="MobiDB-lite"/>
    </source>
</evidence>
<proteinExistence type="predicted"/>
<dbReference type="EMBL" id="LAZR01029368">
    <property type="protein sequence ID" value="KKL59786.1"/>
    <property type="molecule type" value="Genomic_DNA"/>
</dbReference>
<feature type="non-terminal residue" evidence="2">
    <location>
        <position position="1"/>
    </location>
</feature>
<organism evidence="2">
    <name type="scientific">marine sediment metagenome</name>
    <dbReference type="NCBI Taxonomy" id="412755"/>
    <lineage>
        <taxon>unclassified sequences</taxon>
        <taxon>metagenomes</taxon>
        <taxon>ecological metagenomes</taxon>
    </lineage>
</organism>
<feature type="region of interest" description="Disordered" evidence="1">
    <location>
        <begin position="1"/>
        <end position="34"/>
    </location>
</feature>
<comment type="caution">
    <text evidence="2">The sequence shown here is derived from an EMBL/GenBank/DDBJ whole genome shotgun (WGS) entry which is preliminary data.</text>
</comment>
<sequence>PSSTAAGSLMVKSTRTSSPRRNSAASIASDTCSAGARPNKDLRVRVSRPSARLRLCAPGLCPKGRCGCAGSPNIRAVFYIIAAIVADAAGRSQEQRCTMRRPIHAAWHLSRGRSRSGEFRDPWSQGLLLPYDSAMSDEPFHEGQKVWLQLPDAQRRPAIYVGEGENATFFGGPPLVYVVLADTRKGVEVELSHIVPRAD</sequence>